<evidence type="ECO:0000256" key="1">
    <source>
        <dbReference type="SAM" id="MobiDB-lite"/>
    </source>
</evidence>
<name>A0A0A9VUS9_LYGHE</name>
<feature type="region of interest" description="Disordered" evidence="1">
    <location>
        <begin position="104"/>
        <end position="145"/>
    </location>
</feature>
<dbReference type="EMBL" id="GBHO01045612">
    <property type="protein sequence ID" value="JAF97991.1"/>
    <property type="molecule type" value="Transcribed_RNA"/>
</dbReference>
<evidence type="ECO:0000313" key="2">
    <source>
        <dbReference type="EMBL" id="JAF97987.1"/>
    </source>
</evidence>
<organism evidence="2">
    <name type="scientific">Lygus hesperus</name>
    <name type="common">Western plant bug</name>
    <dbReference type="NCBI Taxonomy" id="30085"/>
    <lineage>
        <taxon>Eukaryota</taxon>
        <taxon>Metazoa</taxon>
        <taxon>Ecdysozoa</taxon>
        <taxon>Arthropoda</taxon>
        <taxon>Hexapoda</taxon>
        <taxon>Insecta</taxon>
        <taxon>Pterygota</taxon>
        <taxon>Neoptera</taxon>
        <taxon>Paraneoptera</taxon>
        <taxon>Hemiptera</taxon>
        <taxon>Heteroptera</taxon>
        <taxon>Panheteroptera</taxon>
        <taxon>Cimicomorpha</taxon>
        <taxon>Miridae</taxon>
        <taxon>Mirini</taxon>
        <taxon>Lygus</taxon>
    </lineage>
</organism>
<dbReference type="EMBL" id="GBHO01045616">
    <property type="protein sequence ID" value="JAF97987.1"/>
    <property type="molecule type" value="Transcribed_RNA"/>
</dbReference>
<dbReference type="AlphaFoldDB" id="A0A0A9VUS9"/>
<dbReference type="Gene3D" id="3.15.10.50">
    <property type="match status" value="1"/>
</dbReference>
<protein>
    <submittedName>
        <fullName evidence="2">Na(+)/H(+) exchanger beta</fullName>
    </submittedName>
</protein>
<dbReference type="Pfam" id="PF16984">
    <property type="entry name" value="Grp7_allergen"/>
    <property type="match status" value="1"/>
</dbReference>
<reference evidence="2" key="1">
    <citation type="journal article" date="2014" name="PLoS ONE">
        <title>Transcriptome-Based Identification of ABC Transporters in the Western Tarnished Plant Bug Lygus hesperus.</title>
        <authorList>
            <person name="Hull J.J."/>
            <person name="Chaney K."/>
            <person name="Geib S.M."/>
            <person name="Fabrick J.A."/>
            <person name="Brent C.S."/>
            <person name="Walsh D."/>
            <person name="Lavine L.C."/>
        </authorList>
    </citation>
    <scope>NUCLEOTIDE SEQUENCE</scope>
</reference>
<reference evidence="2" key="2">
    <citation type="submission" date="2014-07" db="EMBL/GenBank/DDBJ databases">
        <authorList>
            <person name="Hull J."/>
        </authorList>
    </citation>
    <scope>NUCLEOTIDE SEQUENCE</scope>
</reference>
<dbReference type="InterPro" id="IPR038602">
    <property type="entry name" value="Mite_allergen_7_sf"/>
</dbReference>
<feature type="compositionally biased region" description="Basic and acidic residues" evidence="1">
    <location>
        <begin position="1"/>
        <end position="20"/>
    </location>
</feature>
<sequence length="424" mass="46715">GIDENPEHSRVERSSGKGIDEDPECNQGELSIRKIKSLRSGRQSINEEDVKPGEDSSFFETASKLDKSDEYDNRAEEEEDTPQLLSVSNIIFLEEAMLKKAAAKSDLSNDDRYGALEDENDGDLDAESSDEDDNGTEEDEDIPSSLSESNIFLVGALLNKAVAKSDLGSDERYGASEYENHGNAVGHDNIINPYACHYELQNEDLEGPEVPSLQVGYSQFNAENDDEKVIKLNKGVDFVLGIMNSLFTGEGELTVDLPDINKKFGHGIMAGNFNATQGYFRNPATLHRTGDVAIIKVGDTVSLEVALGLRTLEAGFQHYDLKILKIHQAGNINVSVAQNSIKMKISLTYAPACNLTVDYVGLDQLDGIKVDITGLGAFQSMFDMLSKWFLDNFTADFKLIVNKKLAEKAKKAVAREDICKYFPQ</sequence>
<gene>
    <name evidence="2" type="primary">NHEB_1</name>
    <name evidence="3" type="synonym">NHEB_0</name>
    <name evidence="3" type="ORF">CM83_79828</name>
    <name evidence="2" type="ORF">CM83_79829</name>
</gene>
<feature type="region of interest" description="Disordered" evidence="1">
    <location>
        <begin position="1"/>
        <end position="83"/>
    </location>
</feature>
<feature type="compositionally biased region" description="Acidic residues" evidence="1">
    <location>
        <begin position="116"/>
        <end position="142"/>
    </location>
</feature>
<feature type="compositionally biased region" description="Basic and acidic residues" evidence="1">
    <location>
        <begin position="63"/>
        <end position="74"/>
    </location>
</feature>
<feature type="non-terminal residue" evidence="2">
    <location>
        <position position="1"/>
    </location>
</feature>
<evidence type="ECO:0000313" key="3">
    <source>
        <dbReference type="EMBL" id="JAF97991.1"/>
    </source>
</evidence>
<dbReference type="InterPro" id="IPR020234">
    <property type="entry name" value="Mite_allergen_group-7"/>
</dbReference>
<accession>A0A0A9VUS9</accession>
<proteinExistence type="predicted"/>